<keyword evidence="2" id="KW-1185">Reference proteome</keyword>
<comment type="caution">
    <text evidence="1">The sequence shown here is derived from an EMBL/GenBank/DDBJ whole genome shotgun (WGS) entry which is preliminary data.</text>
</comment>
<evidence type="ECO:0000313" key="2">
    <source>
        <dbReference type="Proteomes" id="UP001148737"/>
    </source>
</evidence>
<protein>
    <submittedName>
        <fullName evidence="1">Uncharacterized protein</fullName>
    </submittedName>
</protein>
<dbReference type="Proteomes" id="UP001148737">
    <property type="component" value="Unassembled WGS sequence"/>
</dbReference>
<dbReference type="EMBL" id="JANAKD010001562">
    <property type="protein sequence ID" value="KAJ3478246.1"/>
    <property type="molecule type" value="Genomic_DNA"/>
</dbReference>
<accession>A0ACC1QKQ7</accession>
<proteinExistence type="predicted"/>
<reference evidence="1" key="1">
    <citation type="submission" date="2022-07" db="EMBL/GenBank/DDBJ databases">
        <title>Genome Sequence of Lecanicillium saksenae.</title>
        <authorList>
            <person name="Buettner E."/>
        </authorList>
    </citation>
    <scope>NUCLEOTIDE SEQUENCE</scope>
    <source>
        <strain evidence="1">VT-O1</strain>
    </source>
</reference>
<evidence type="ECO:0000313" key="1">
    <source>
        <dbReference type="EMBL" id="KAJ3478246.1"/>
    </source>
</evidence>
<organism evidence="1 2">
    <name type="scientific">Lecanicillium saksenae</name>
    <dbReference type="NCBI Taxonomy" id="468837"/>
    <lineage>
        <taxon>Eukaryota</taxon>
        <taxon>Fungi</taxon>
        <taxon>Dikarya</taxon>
        <taxon>Ascomycota</taxon>
        <taxon>Pezizomycotina</taxon>
        <taxon>Sordariomycetes</taxon>
        <taxon>Hypocreomycetidae</taxon>
        <taxon>Hypocreales</taxon>
        <taxon>Cordycipitaceae</taxon>
        <taxon>Lecanicillium</taxon>
    </lineage>
</organism>
<sequence>MAKDLDTDSRNLSRTETNTSAITFSGSQSLLIPNTSQNRYSLPVPIPERSVSIPYDSLPISPVSSTPPRLDLLPDLALDGLQRSSTFRDGLEKAVNDINTKYGDSSKPFINSTSPTNSIAIRDNNTFKPRYMVPIYVDTPNAPNVRPAIGELWTTLMSQPEPLLPPSRLEAGQDVRKAGYPSKESRKFDVKCYKEEKIHMPVVGEEVEISEESAFPSHSGRESSATILSVTEKDDDDASAAPTTDFEDTDVEINTKSVDRTSVPVQAKAVPEPVDHGSLSSHDTVSTSVASQRMSQGHSSSATAGSTDDEDDSSDTQQTSGSDRVRNSSAPSVAALVSKFRRMAQSPDQTQQTDDTQDQDQASVGSNSKFIQSYRQRSEDGENEDSLLSAASTDTANETRTGLRVC</sequence>
<gene>
    <name evidence="1" type="ORF">NLG97_g8631</name>
</gene>
<name>A0ACC1QKQ7_9HYPO</name>